<evidence type="ECO:0000256" key="9">
    <source>
        <dbReference type="ARBA" id="ARBA00023160"/>
    </source>
</evidence>
<dbReference type="GO" id="GO:0034626">
    <property type="term" value="P:fatty acid elongation, polyunsaturated fatty acid"/>
    <property type="evidence" value="ECO:0007669"/>
    <property type="project" value="TreeGrafter"/>
</dbReference>
<dbReference type="EMBL" id="VEPZ02000872">
    <property type="protein sequence ID" value="KAE8714409.1"/>
    <property type="molecule type" value="Genomic_DNA"/>
</dbReference>
<feature type="transmembrane region" description="Helical" evidence="11">
    <location>
        <begin position="246"/>
        <end position="269"/>
    </location>
</feature>
<evidence type="ECO:0000256" key="4">
    <source>
        <dbReference type="ARBA" id="ARBA00022692"/>
    </source>
</evidence>
<keyword evidence="6 11" id="KW-1133">Transmembrane helix</keyword>
<dbReference type="GO" id="GO:0019367">
    <property type="term" value="P:fatty acid elongation, saturated fatty acid"/>
    <property type="evidence" value="ECO:0007669"/>
    <property type="project" value="TreeGrafter"/>
</dbReference>
<evidence type="ECO:0000256" key="1">
    <source>
        <dbReference type="ARBA" id="ARBA00004141"/>
    </source>
</evidence>
<keyword evidence="13" id="KW-1185">Reference proteome</keyword>
<evidence type="ECO:0000256" key="2">
    <source>
        <dbReference type="ARBA" id="ARBA00022516"/>
    </source>
</evidence>
<evidence type="ECO:0000256" key="3">
    <source>
        <dbReference type="ARBA" id="ARBA00022679"/>
    </source>
</evidence>
<evidence type="ECO:0000256" key="10">
    <source>
        <dbReference type="SAM" id="MobiDB-lite"/>
    </source>
</evidence>
<dbReference type="PANTHER" id="PTHR11157">
    <property type="entry name" value="FATTY ACID ACYL TRANSFERASE-RELATED"/>
    <property type="match status" value="1"/>
</dbReference>
<proteinExistence type="predicted"/>
<dbReference type="InterPro" id="IPR002076">
    <property type="entry name" value="ELO_fam"/>
</dbReference>
<dbReference type="AlphaFoldDB" id="A0A6A3BI32"/>
<feature type="transmembrane region" description="Helical" evidence="11">
    <location>
        <begin position="32"/>
        <end position="57"/>
    </location>
</feature>
<keyword evidence="7" id="KW-0443">Lipid metabolism</keyword>
<keyword evidence="4 11" id="KW-0812">Transmembrane</keyword>
<dbReference type="GO" id="GO:0034625">
    <property type="term" value="P:fatty acid elongation, monounsaturated fatty acid"/>
    <property type="evidence" value="ECO:0007669"/>
    <property type="project" value="TreeGrafter"/>
</dbReference>
<feature type="region of interest" description="Disordered" evidence="10">
    <location>
        <begin position="281"/>
        <end position="304"/>
    </location>
</feature>
<evidence type="ECO:0000313" key="13">
    <source>
        <dbReference type="Proteomes" id="UP000436088"/>
    </source>
</evidence>
<gene>
    <name evidence="12" type="ORF">F3Y22_tig00110198pilonHSYRG00321</name>
</gene>
<feature type="compositionally biased region" description="Low complexity" evidence="10">
    <location>
        <begin position="281"/>
        <end position="291"/>
    </location>
</feature>
<dbReference type="GO" id="GO:0030148">
    <property type="term" value="P:sphingolipid biosynthetic process"/>
    <property type="evidence" value="ECO:0007669"/>
    <property type="project" value="TreeGrafter"/>
</dbReference>
<dbReference type="GO" id="GO:0009922">
    <property type="term" value="F:fatty acid elongase activity"/>
    <property type="evidence" value="ECO:0007669"/>
    <property type="project" value="InterPro"/>
</dbReference>
<dbReference type="Proteomes" id="UP000436088">
    <property type="component" value="Unassembled WGS sequence"/>
</dbReference>
<evidence type="ECO:0000256" key="6">
    <source>
        <dbReference type="ARBA" id="ARBA00022989"/>
    </source>
</evidence>
<organism evidence="12 13">
    <name type="scientific">Hibiscus syriacus</name>
    <name type="common">Rose of Sharon</name>
    <dbReference type="NCBI Taxonomy" id="106335"/>
    <lineage>
        <taxon>Eukaryota</taxon>
        <taxon>Viridiplantae</taxon>
        <taxon>Streptophyta</taxon>
        <taxon>Embryophyta</taxon>
        <taxon>Tracheophyta</taxon>
        <taxon>Spermatophyta</taxon>
        <taxon>Magnoliopsida</taxon>
        <taxon>eudicotyledons</taxon>
        <taxon>Gunneridae</taxon>
        <taxon>Pentapetalae</taxon>
        <taxon>rosids</taxon>
        <taxon>malvids</taxon>
        <taxon>Malvales</taxon>
        <taxon>Malvaceae</taxon>
        <taxon>Malvoideae</taxon>
        <taxon>Hibiscus</taxon>
    </lineage>
</organism>
<feature type="transmembrane region" description="Helical" evidence="11">
    <location>
        <begin position="181"/>
        <end position="203"/>
    </location>
</feature>
<comment type="subcellular location">
    <subcellularLocation>
        <location evidence="1">Membrane</location>
        <topology evidence="1">Multi-pass membrane protein</topology>
    </subcellularLocation>
</comment>
<accession>A0A6A3BI32</accession>
<dbReference type="Pfam" id="PF01151">
    <property type="entry name" value="ELO"/>
    <property type="match status" value="1"/>
</dbReference>
<feature type="transmembrane region" description="Helical" evidence="11">
    <location>
        <begin position="69"/>
        <end position="93"/>
    </location>
</feature>
<dbReference type="OrthoDB" id="434092at2759"/>
<protein>
    <submittedName>
        <fullName evidence="12">Elongation of fatty acids protein 3-like</fullName>
    </submittedName>
</protein>
<name>A0A6A3BI32_HIBSY</name>
<reference evidence="12" key="1">
    <citation type="submission" date="2019-09" db="EMBL/GenBank/DDBJ databases">
        <title>Draft genome information of white flower Hibiscus syriacus.</title>
        <authorList>
            <person name="Kim Y.-M."/>
        </authorList>
    </citation>
    <scope>NUCLEOTIDE SEQUENCE [LARGE SCALE GENOMIC DNA]</scope>
    <source>
        <strain evidence="12">YM2019G1</strain>
    </source>
</reference>
<keyword evidence="8 11" id="KW-0472">Membrane</keyword>
<evidence type="ECO:0000256" key="7">
    <source>
        <dbReference type="ARBA" id="ARBA00023098"/>
    </source>
</evidence>
<evidence type="ECO:0000313" key="12">
    <source>
        <dbReference type="EMBL" id="KAE8714409.1"/>
    </source>
</evidence>
<dbReference type="PANTHER" id="PTHR11157:SF123">
    <property type="entry name" value="F25A4.4"/>
    <property type="match status" value="1"/>
</dbReference>
<dbReference type="GO" id="GO:0005789">
    <property type="term" value="C:endoplasmic reticulum membrane"/>
    <property type="evidence" value="ECO:0007669"/>
    <property type="project" value="TreeGrafter"/>
</dbReference>
<evidence type="ECO:0000256" key="11">
    <source>
        <dbReference type="SAM" id="Phobius"/>
    </source>
</evidence>
<feature type="transmembrane region" description="Helical" evidence="11">
    <location>
        <begin position="156"/>
        <end position="175"/>
    </location>
</feature>
<keyword evidence="9" id="KW-0275">Fatty acid biosynthesis</keyword>
<keyword evidence="5" id="KW-0276">Fatty acid metabolism</keyword>
<feature type="transmembrane region" description="Helical" evidence="11">
    <location>
        <begin position="215"/>
        <end position="240"/>
    </location>
</feature>
<comment type="caution">
    <text evidence="12">The sequence shown here is derived from an EMBL/GenBank/DDBJ whole genome shotgun (WGS) entry which is preliminary data.</text>
</comment>
<sequence length="304" mass="35111">MIIMQSVKYYLSEHPSVVNFRWSNTQTFGSTWSFLFSSISIYVVAATTLHTFLSLILPKRRRVPLGPIPAIHSLCISLISAVIFVGILLSSAADIRDTRWFWRRTRTITTPFQWFLCFPLGTRPSGRVFFWSYVFYLSRFLHLLRTFFTILCRRKLTFFHLFNQSILLFMSFLWLEFSQSFQVLAILLATLLYSVVYGFRFWTAIGLPSSACFSFVLNFQVVLLGLNLICHFGVIFLHFVKGGCNGMGAWCFNSVLNGVILCLFLDFYFKRHLRKRTLSDISGHGSSSTSARYRRRSASAMKSD</sequence>
<evidence type="ECO:0000256" key="8">
    <source>
        <dbReference type="ARBA" id="ARBA00023136"/>
    </source>
</evidence>
<evidence type="ECO:0000256" key="5">
    <source>
        <dbReference type="ARBA" id="ARBA00022832"/>
    </source>
</evidence>
<keyword evidence="3" id="KW-0808">Transferase</keyword>
<dbReference type="GO" id="GO:0042761">
    <property type="term" value="P:very long-chain fatty acid biosynthetic process"/>
    <property type="evidence" value="ECO:0007669"/>
    <property type="project" value="TreeGrafter"/>
</dbReference>
<keyword evidence="2" id="KW-0444">Lipid biosynthesis</keyword>